<comment type="caution">
    <text evidence="1">The sequence shown here is derived from an EMBL/GenBank/DDBJ whole genome shotgun (WGS) entry which is preliminary data.</text>
</comment>
<dbReference type="RefSeq" id="WP_192747345.1">
    <property type="nucleotide sequence ID" value="NZ_JADBEJ010000008.1"/>
</dbReference>
<organism evidence="1 2">
    <name type="scientific">Amycolatopsis roodepoortensis</name>
    <dbReference type="NCBI Taxonomy" id="700274"/>
    <lineage>
        <taxon>Bacteria</taxon>
        <taxon>Bacillati</taxon>
        <taxon>Actinomycetota</taxon>
        <taxon>Actinomycetes</taxon>
        <taxon>Pseudonocardiales</taxon>
        <taxon>Pseudonocardiaceae</taxon>
        <taxon>Amycolatopsis</taxon>
    </lineage>
</organism>
<sequence>MAICTKSTHHSSSFRTEWVIINSWKPETGNRKPETGNRKPETGNVFGLSAPWLMHDGEVVATHIVLSHEEQLERLRAACPEAAERAVVAGDPCFDRMRASTPLRETYRQAFGLEKHQRLVVVSSTWGASSLLGANTSLVLKLAHELAHDSYRLAVALHPNIVRGHSPWQTKMWLDDCARAGVLILEDEDLWRPALVAADLTIGDHGSVTFYSACLDTPIILGSAPEETVHPDSPIALLLRTAPRLDSRTQLDDVIDAHRPEKYAEITELATSVPGKAADLLRDLWYSAIRLTPPSSAPTLKALPVPDLAPPNPRAWAAEVSFAADETATLSRFPVDGRSKRTLGRADSHLVVGTDEPDIALLRLAEVVMRPDIAHDPDTWTAATLRALPGCRAAAIRASETEWRVETRDGLLLGIDTADPAFVSVLYVLLDAGAAPTELRLRRGSTTYSAKVTVRASR</sequence>
<proteinExistence type="predicted"/>
<dbReference type="Gene3D" id="3.40.50.12580">
    <property type="match status" value="1"/>
</dbReference>
<keyword evidence="2" id="KW-1185">Reference proteome</keyword>
<reference evidence="1 2" key="1">
    <citation type="submission" date="2020-10" db="EMBL/GenBank/DDBJ databases">
        <title>Sequencing the genomes of 1000 actinobacteria strains.</title>
        <authorList>
            <person name="Klenk H.-P."/>
        </authorList>
    </citation>
    <scope>NUCLEOTIDE SEQUENCE [LARGE SCALE GENOMIC DNA]</scope>
    <source>
        <strain evidence="1 2">DSM 46661</strain>
    </source>
</reference>
<dbReference type="InterPro" id="IPR043148">
    <property type="entry name" value="TagF_C"/>
</dbReference>
<gene>
    <name evidence="1" type="ORF">H4W30_007968</name>
</gene>
<dbReference type="EMBL" id="JADBEJ010000008">
    <property type="protein sequence ID" value="MBE1580887.1"/>
    <property type="molecule type" value="Genomic_DNA"/>
</dbReference>
<name>A0ABR9LKS6_9PSEU</name>
<protein>
    <submittedName>
        <fullName evidence="1">Uncharacterized protein</fullName>
    </submittedName>
</protein>
<dbReference type="SUPFAM" id="SSF53756">
    <property type="entry name" value="UDP-Glycosyltransferase/glycogen phosphorylase"/>
    <property type="match status" value="1"/>
</dbReference>
<evidence type="ECO:0000313" key="2">
    <source>
        <dbReference type="Proteomes" id="UP000656548"/>
    </source>
</evidence>
<accession>A0ABR9LKS6</accession>
<dbReference type="Proteomes" id="UP000656548">
    <property type="component" value="Unassembled WGS sequence"/>
</dbReference>
<evidence type="ECO:0000313" key="1">
    <source>
        <dbReference type="EMBL" id="MBE1580887.1"/>
    </source>
</evidence>